<dbReference type="InterPro" id="IPR001279">
    <property type="entry name" value="Metallo-B-lactamas"/>
</dbReference>
<evidence type="ECO:0000313" key="7">
    <source>
        <dbReference type="Proteomes" id="UP000520767"/>
    </source>
</evidence>
<dbReference type="RefSeq" id="WP_184810574.1">
    <property type="nucleotide sequence ID" value="NZ_JACHJQ010000003.1"/>
</dbReference>
<dbReference type="EMBL" id="JACHJQ010000003">
    <property type="protein sequence ID" value="MBB4906348.1"/>
    <property type="molecule type" value="Genomic_DNA"/>
</dbReference>
<comment type="similarity">
    <text evidence="1">Belongs to the metallo-beta-lactamase superfamily.</text>
</comment>
<proteinExistence type="inferred from homology"/>
<dbReference type="GO" id="GO:0016787">
    <property type="term" value="F:hydrolase activity"/>
    <property type="evidence" value="ECO:0007669"/>
    <property type="project" value="UniProtKB-KW"/>
</dbReference>
<reference evidence="6 7" key="1">
    <citation type="submission" date="2020-08" db="EMBL/GenBank/DDBJ databases">
        <title>Genomic Encyclopedia of Type Strains, Phase III (KMG-III): the genomes of soil and plant-associated and newly described type strains.</title>
        <authorList>
            <person name="Whitman W."/>
        </authorList>
    </citation>
    <scope>NUCLEOTIDE SEQUENCE [LARGE SCALE GENOMIC DNA]</scope>
    <source>
        <strain evidence="6 7">CECT 8960</strain>
    </source>
</reference>
<sequence length="274" mass="29288">MTTERLRRPGRTRTLSLGDTTLTFVPDGVVQLPGLGWLPKTTDETWAAHPEYLDEGGYLTATIGALLVSRDGRHLLIDAGVGKIDLPAEVSSKIGALEGGALLDSLAGLGHRPSDIEAVALTHVHIDHTGWLTAFTESTVLVTEPEWAHRVHSGDTDHATLDAIAPRVRTVTDGEEVFPGVRALLSPGHTAGHATYAITAGDQRVLAFGDAMHSPVQVLDPDWGAVSDHDSAQAAAYRHRLVEELSTPDTIGFGVHFADVQFGRVVDGTWQPID</sequence>
<evidence type="ECO:0000256" key="3">
    <source>
        <dbReference type="ARBA" id="ARBA00022801"/>
    </source>
</evidence>
<dbReference type="Proteomes" id="UP000520767">
    <property type="component" value="Unassembled WGS sequence"/>
</dbReference>
<accession>A0A7W7Q3W2</accession>
<evidence type="ECO:0000256" key="4">
    <source>
        <dbReference type="ARBA" id="ARBA00022833"/>
    </source>
</evidence>
<keyword evidence="3 6" id="KW-0378">Hydrolase</keyword>
<dbReference type="InterPro" id="IPR051013">
    <property type="entry name" value="MBL_superfamily_lactonases"/>
</dbReference>
<comment type="caution">
    <text evidence="6">The sequence shown here is derived from an EMBL/GenBank/DDBJ whole genome shotgun (WGS) entry which is preliminary data.</text>
</comment>
<evidence type="ECO:0000313" key="6">
    <source>
        <dbReference type="EMBL" id="MBB4906348.1"/>
    </source>
</evidence>
<organism evidence="6 7">
    <name type="scientific">Actinophytocola algeriensis</name>
    <dbReference type="NCBI Taxonomy" id="1768010"/>
    <lineage>
        <taxon>Bacteria</taxon>
        <taxon>Bacillati</taxon>
        <taxon>Actinomycetota</taxon>
        <taxon>Actinomycetes</taxon>
        <taxon>Pseudonocardiales</taxon>
        <taxon>Pseudonocardiaceae</taxon>
    </lineage>
</organism>
<feature type="domain" description="Metallo-beta-lactamase" evidence="5">
    <location>
        <begin position="62"/>
        <end position="256"/>
    </location>
</feature>
<gene>
    <name evidence="6" type="ORF">FHR82_002568</name>
</gene>
<keyword evidence="4" id="KW-0862">Zinc</keyword>
<evidence type="ECO:0000259" key="5">
    <source>
        <dbReference type="SMART" id="SM00849"/>
    </source>
</evidence>
<keyword evidence="7" id="KW-1185">Reference proteome</keyword>
<name>A0A7W7Q3W2_9PSEU</name>
<keyword evidence="2" id="KW-0479">Metal-binding</keyword>
<dbReference type="Pfam" id="PF00753">
    <property type="entry name" value="Lactamase_B"/>
    <property type="match status" value="1"/>
</dbReference>
<dbReference type="SUPFAM" id="SSF56281">
    <property type="entry name" value="Metallo-hydrolase/oxidoreductase"/>
    <property type="match status" value="1"/>
</dbReference>
<dbReference type="InterPro" id="IPR036866">
    <property type="entry name" value="RibonucZ/Hydroxyglut_hydro"/>
</dbReference>
<protein>
    <submittedName>
        <fullName evidence="6">Glyoxylase-like metal-dependent hydrolase (Beta-lactamase superfamily II)</fullName>
    </submittedName>
</protein>
<dbReference type="PANTHER" id="PTHR42978:SF6">
    <property type="entry name" value="QUORUM-QUENCHING LACTONASE YTNP-RELATED"/>
    <property type="match status" value="1"/>
</dbReference>
<evidence type="ECO:0000256" key="2">
    <source>
        <dbReference type="ARBA" id="ARBA00022723"/>
    </source>
</evidence>
<dbReference type="GO" id="GO:0046872">
    <property type="term" value="F:metal ion binding"/>
    <property type="evidence" value="ECO:0007669"/>
    <property type="project" value="UniProtKB-KW"/>
</dbReference>
<dbReference type="SMART" id="SM00849">
    <property type="entry name" value="Lactamase_B"/>
    <property type="match status" value="1"/>
</dbReference>
<dbReference type="Gene3D" id="3.60.15.10">
    <property type="entry name" value="Ribonuclease Z/Hydroxyacylglutathione hydrolase-like"/>
    <property type="match status" value="1"/>
</dbReference>
<dbReference type="AlphaFoldDB" id="A0A7W7Q3W2"/>
<dbReference type="PANTHER" id="PTHR42978">
    <property type="entry name" value="QUORUM-QUENCHING LACTONASE YTNP-RELATED-RELATED"/>
    <property type="match status" value="1"/>
</dbReference>
<evidence type="ECO:0000256" key="1">
    <source>
        <dbReference type="ARBA" id="ARBA00007749"/>
    </source>
</evidence>